<dbReference type="PANTHER" id="PTHR43537">
    <property type="entry name" value="TRANSCRIPTIONAL REGULATOR, GNTR FAMILY"/>
    <property type="match status" value="1"/>
</dbReference>
<keyword evidence="3" id="KW-0804">Transcription</keyword>
<dbReference type="SMART" id="SM00895">
    <property type="entry name" value="FCD"/>
    <property type="match status" value="1"/>
</dbReference>
<dbReference type="KEGG" id="csur:N24_3079"/>
<dbReference type="Gene3D" id="1.20.120.530">
    <property type="entry name" value="GntR ligand-binding domain-like"/>
    <property type="match status" value="1"/>
</dbReference>
<accession>A0A169SAA5</accession>
<dbReference type="InterPro" id="IPR011711">
    <property type="entry name" value="GntR_C"/>
</dbReference>
<dbReference type="Proteomes" id="UP000218244">
    <property type="component" value="Chromosome"/>
</dbReference>
<organism evidence="5 6">
    <name type="scientific">Corynebacterium suranareeae</name>
    <dbReference type="NCBI Taxonomy" id="2506452"/>
    <lineage>
        <taxon>Bacteria</taxon>
        <taxon>Bacillati</taxon>
        <taxon>Actinomycetota</taxon>
        <taxon>Actinomycetes</taxon>
        <taxon>Mycobacteriales</taxon>
        <taxon>Corynebacteriaceae</taxon>
        <taxon>Corynebacterium</taxon>
    </lineage>
</organism>
<proteinExistence type="predicted"/>
<dbReference type="CDD" id="cd07377">
    <property type="entry name" value="WHTH_GntR"/>
    <property type="match status" value="1"/>
</dbReference>
<dbReference type="PANTHER" id="PTHR43537:SF45">
    <property type="entry name" value="GNTR FAMILY REGULATORY PROTEIN"/>
    <property type="match status" value="1"/>
</dbReference>
<dbReference type="SMART" id="SM00345">
    <property type="entry name" value="HTH_GNTR"/>
    <property type="match status" value="1"/>
</dbReference>
<dbReference type="GO" id="GO:0003700">
    <property type="term" value="F:DNA-binding transcription factor activity"/>
    <property type="evidence" value="ECO:0007669"/>
    <property type="project" value="InterPro"/>
</dbReference>
<evidence type="ECO:0000256" key="1">
    <source>
        <dbReference type="ARBA" id="ARBA00023015"/>
    </source>
</evidence>
<dbReference type="InterPro" id="IPR008920">
    <property type="entry name" value="TF_FadR/GntR_C"/>
</dbReference>
<gene>
    <name evidence="5" type="ORF">N24_3079</name>
</gene>
<dbReference type="GO" id="GO:0003677">
    <property type="term" value="F:DNA binding"/>
    <property type="evidence" value="ECO:0007669"/>
    <property type="project" value="UniProtKB-KW"/>
</dbReference>
<keyword evidence="6" id="KW-1185">Reference proteome</keyword>
<protein>
    <submittedName>
        <fullName evidence="5">GntR family transcriptional regulator</fullName>
    </submittedName>
</protein>
<dbReference type="EMBL" id="AP017369">
    <property type="protein sequence ID" value="BAU97341.1"/>
    <property type="molecule type" value="Genomic_DNA"/>
</dbReference>
<sequence length="225" mass="25115">MTHTDKVSVVEIPSIKMNRLTLRDQVHQTLLNSITDGTLRPGSVLLETELAESFGVSRGTVREALRSLQQAGLVDSDSRGRSAVHEPTPREIQELFRVRAALEGLAIREIIELPNRQEIVAELRKQLPPTQKGEFNTVLNKDLAFHEQICRASGNTILLNSWKHLEAQMRIGLFAAAREESLEIMDGNRHIPVLDAIENGDPAAAEEIIRAHMEEASLQWDSSMS</sequence>
<feature type="domain" description="HTH gntR-type" evidence="4">
    <location>
        <begin position="20"/>
        <end position="87"/>
    </location>
</feature>
<dbReference type="InterPro" id="IPR000524">
    <property type="entry name" value="Tscrpt_reg_HTH_GntR"/>
</dbReference>
<evidence type="ECO:0000313" key="6">
    <source>
        <dbReference type="Proteomes" id="UP000218244"/>
    </source>
</evidence>
<dbReference type="AlphaFoldDB" id="A0A169SAA5"/>
<keyword evidence="2" id="KW-0238">DNA-binding</keyword>
<dbReference type="Gene3D" id="1.10.10.10">
    <property type="entry name" value="Winged helix-like DNA-binding domain superfamily/Winged helix DNA-binding domain"/>
    <property type="match status" value="1"/>
</dbReference>
<dbReference type="PROSITE" id="PS50949">
    <property type="entry name" value="HTH_GNTR"/>
    <property type="match status" value="1"/>
</dbReference>
<evidence type="ECO:0000313" key="5">
    <source>
        <dbReference type="EMBL" id="BAU97341.1"/>
    </source>
</evidence>
<evidence type="ECO:0000256" key="3">
    <source>
        <dbReference type="ARBA" id="ARBA00023163"/>
    </source>
</evidence>
<reference evidence="5 6" key="1">
    <citation type="submission" date="2016-02" db="EMBL/GenBank/DDBJ databases">
        <title>Corynebacterium glutamicum N24 whole genome sequencing project.</title>
        <authorList>
            <person name="Matsutani M."/>
            <person name="Nangtapong N."/>
            <person name="Yakushi T."/>
            <person name="Matsushita K."/>
        </authorList>
    </citation>
    <scope>NUCLEOTIDE SEQUENCE [LARGE SCALE GENOMIC DNA]</scope>
    <source>
        <strain evidence="5 6">N24</strain>
    </source>
</reference>
<dbReference type="InterPro" id="IPR036388">
    <property type="entry name" value="WH-like_DNA-bd_sf"/>
</dbReference>
<dbReference type="PRINTS" id="PR00035">
    <property type="entry name" value="HTHGNTR"/>
</dbReference>
<dbReference type="SUPFAM" id="SSF48008">
    <property type="entry name" value="GntR ligand-binding domain-like"/>
    <property type="match status" value="1"/>
</dbReference>
<evidence type="ECO:0000256" key="2">
    <source>
        <dbReference type="ARBA" id="ARBA00023125"/>
    </source>
</evidence>
<dbReference type="Pfam" id="PF00392">
    <property type="entry name" value="GntR"/>
    <property type="match status" value="1"/>
</dbReference>
<name>A0A169SAA5_9CORY</name>
<keyword evidence="1" id="KW-0805">Transcription regulation</keyword>
<dbReference type="SUPFAM" id="SSF46785">
    <property type="entry name" value="Winged helix' DNA-binding domain"/>
    <property type="match status" value="1"/>
</dbReference>
<evidence type="ECO:0000259" key="4">
    <source>
        <dbReference type="PROSITE" id="PS50949"/>
    </source>
</evidence>
<dbReference type="Pfam" id="PF07729">
    <property type="entry name" value="FCD"/>
    <property type="match status" value="1"/>
</dbReference>
<dbReference type="InterPro" id="IPR036390">
    <property type="entry name" value="WH_DNA-bd_sf"/>
</dbReference>